<reference evidence="2 3" key="1">
    <citation type="submission" date="2018-09" db="EMBL/GenBank/DDBJ databases">
        <authorList>
            <person name="Peiro R."/>
            <person name="Begona"/>
            <person name="Cbmso G."/>
            <person name="Lopez M."/>
            <person name="Gonzalez S."/>
        </authorList>
    </citation>
    <scope>NUCLEOTIDE SEQUENCE [LARGE SCALE GENOMIC DNA]</scope>
</reference>
<dbReference type="Proteomes" id="UP000319462">
    <property type="component" value="Chromosome 35"/>
</dbReference>
<protein>
    <submittedName>
        <fullName evidence="2">Hypothetical_protein</fullName>
    </submittedName>
</protein>
<proteinExistence type="predicted"/>
<feature type="region of interest" description="Disordered" evidence="1">
    <location>
        <begin position="467"/>
        <end position="493"/>
    </location>
</feature>
<feature type="compositionally biased region" description="Polar residues" evidence="1">
    <location>
        <begin position="469"/>
        <end position="479"/>
    </location>
</feature>
<accession>A0A3P3ZJQ1</accession>
<feature type="region of interest" description="Disordered" evidence="1">
    <location>
        <begin position="513"/>
        <end position="592"/>
    </location>
</feature>
<dbReference type="PANTHER" id="PTHR37028:SF8">
    <property type="entry name" value="200 KDA ANTIGEN P200"/>
    <property type="match status" value="1"/>
</dbReference>
<dbReference type="KEGG" id="lbz:LBRM_35_5040"/>
<dbReference type="EMBL" id="LS997634">
    <property type="protein sequence ID" value="SYZ70334.1"/>
    <property type="molecule type" value="Genomic_DNA"/>
</dbReference>
<name>A0A3P3ZJQ1_LEIBR</name>
<feature type="compositionally biased region" description="Low complexity" evidence="1">
    <location>
        <begin position="577"/>
        <end position="592"/>
    </location>
</feature>
<dbReference type="RefSeq" id="XP_001569121.2">
    <property type="nucleotide sequence ID" value="XM_001569071.2"/>
</dbReference>
<evidence type="ECO:0000313" key="2">
    <source>
        <dbReference type="EMBL" id="SYZ70334.1"/>
    </source>
</evidence>
<dbReference type="PANTHER" id="PTHR37028">
    <property type="entry name" value="UNNAMED PRODUCT-RELATED"/>
    <property type="match status" value="1"/>
</dbReference>
<organism evidence="2 3">
    <name type="scientific">Leishmania braziliensis MHOM/BR/75/M2904</name>
    <dbReference type="NCBI Taxonomy" id="420245"/>
    <lineage>
        <taxon>Eukaryota</taxon>
        <taxon>Discoba</taxon>
        <taxon>Euglenozoa</taxon>
        <taxon>Kinetoplastea</taxon>
        <taxon>Metakinetoplastina</taxon>
        <taxon>Trypanosomatida</taxon>
        <taxon>Trypanosomatidae</taxon>
        <taxon>Leishmaniinae</taxon>
        <taxon>Leishmania</taxon>
        <taxon>Leishmania braziliensis species complex</taxon>
    </lineage>
</organism>
<gene>
    <name evidence="2" type="ORF">LBRM2904_35.5220</name>
</gene>
<dbReference type="VEuPathDB" id="TriTrypDB:LbrM.35.5040"/>
<sequence length="932" mass="103251">MSSESEESTYTVHEVQPEDLDAAAKVVKCQEGKEANSPLARYYRLGTQERYAFDEHMRQLQQQAAAVERERQFRVSHPFQPKTSTSSVVAKDTGTDEAQVDNQNRVALPVASGVGSSSSPSSTRPVFDRLAAQAVQLEMRRRHREEQQRRAEAAALRGAFQPHINHTAPVYAERLQHLGAVPVEDRLLHYGELVARERQRKQELQELEKTMAWQSTQASLIGAGTCQTQDPEERRRQQEEFQARNARFLAERSKHRQCAEAAAAEAFSFHPKISATSAALDEARQRSTNDIGGRELSQLLMRSVDGSPLNISKSSANATRRSDALYALALNRQRQRKQNLEHNGSNGEASIGVVGQGRIAGDPSSVHQPLTNPTSDKWIAKGAHGPFFKEDFVRRQALYEEVKREEAALLATATQAPELGSAGSVANKVDTKELNQRLYYSARKANEVAERRRKAWVSAHECPFRPQLSPGTKSVLQHMSSRDGDVTKRLTSQRGRCLTRGVCSAVDKEWYASTPTQQSSSQNRTRSRSQQRKTEAKSFTEGVADSARKKTTRPTESSGRGIRGASTNGSGDELSEQQQQQQQQRKQTRLTLTRDQVENFYQRQMADLQQRQDLIQERREGEAVQELVECTFRPRTNTDRHVGVESGEDTGGSVNHVTGVSEFLERQALARVRKAERDELLRTMGLPRRKGVESNGASPGTTVLNPFKFQTELRRQRLLRSPGHASSFTFDNTQHRDAGSFPVAALTTAERALHDAIEESRRCPWSASQAPLFPLPGYVQRKGSPVHFDSPYHVAVEEDAVLPTSYVPPSILSTDKGGRSDAAAVGVSYKRPSLFSLISPNTFSGRNLGAVAHDSINGKETRAGRDFASGRPSPSALKGSKQHLSLSTKRRRLNRSVSFVEETADASHAGATHGSGKSYADPVHLAFLSGQL</sequence>
<feature type="compositionally biased region" description="Low complexity" evidence="1">
    <location>
        <begin position="513"/>
        <end position="524"/>
    </location>
</feature>
<feature type="region of interest" description="Disordered" evidence="1">
    <location>
        <begin position="856"/>
        <end position="891"/>
    </location>
</feature>
<evidence type="ECO:0000313" key="3">
    <source>
        <dbReference type="Proteomes" id="UP000319462"/>
    </source>
</evidence>
<evidence type="ECO:0000256" key="1">
    <source>
        <dbReference type="SAM" id="MobiDB-lite"/>
    </source>
</evidence>
<feature type="compositionally biased region" description="Basic and acidic residues" evidence="1">
    <location>
        <begin position="856"/>
        <end position="865"/>
    </location>
</feature>
<dbReference type="AlphaFoldDB" id="A0A3P3ZJQ1"/>